<comment type="caution">
    <text evidence="1">The sequence shown here is derived from an EMBL/GenBank/DDBJ whole genome shotgun (WGS) entry which is preliminary data.</text>
</comment>
<sequence length="72" mass="8218">MNVASNQGETITVVFVYQKTEQTVEMTLNSAQLKALLNSKQVYIERFNTNLKIENTVWSYAGSKVSLQIYLK</sequence>
<protein>
    <submittedName>
        <fullName evidence="1">Uncharacterized protein</fullName>
    </submittedName>
</protein>
<organism evidence="1 2">
    <name type="scientific">Metabacillus niabensis</name>
    <dbReference type="NCBI Taxonomy" id="324854"/>
    <lineage>
        <taxon>Bacteria</taxon>
        <taxon>Bacillati</taxon>
        <taxon>Bacillota</taxon>
        <taxon>Bacilli</taxon>
        <taxon>Bacillales</taxon>
        <taxon>Bacillaceae</taxon>
        <taxon>Metabacillus</taxon>
    </lineage>
</organism>
<evidence type="ECO:0000313" key="2">
    <source>
        <dbReference type="Proteomes" id="UP001232245"/>
    </source>
</evidence>
<dbReference type="Proteomes" id="UP001232245">
    <property type="component" value="Unassembled WGS sequence"/>
</dbReference>
<accession>A0ABT9Z541</accession>
<keyword evidence="2" id="KW-1185">Reference proteome</keyword>
<dbReference type="RefSeq" id="WP_095300126.1">
    <property type="nucleotide sequence ID" value="NZ_CADEPK010000341.1"/>
</dbReference>
<dbReference type="EMBL" id="JAUSTZ010000009">
    <property type="protein sequence ID" value="MDQ0227379.1"/>
    <property type="molecule type" value="Genomic_DNA"/>
</dbReference>
<name>A0ABT9Z541_9BACI</name>
<evidence type="ECO:0000313" key="1">
    <source>
        <dbReference type="EMBL" id="MDQ0227379.1"/>
    </source>
</evidence>
<reference evidence="1 2" key="1">
    <citation type="submission" date="2023-07" db="EMBL/GenBank/DDBJ databases">
        <title>Genomic Encyclopedia of Type Strains, Phase IV (KMG-IV): sequencing the most valuable type-strain genomes for metagenomic binning, comparative biology and taxonomic classification.</title>
        <authorList>
            <person name="Goeker M."/>
        </authorList>
    </citation>
    <scope>NUCLEOTIDE SEQUENCE [LARGE SCALE GENOMIC DNA]</scope>
    <source>
        <strain evidence="1 2">DSM 17723</strain>
    </source>
</reference>
<gene>
    <name evidence="1" type="ORF">J2S02_003724</name>
</gene>
<proteinExistence type="predicted"/>